<feature type="transmembrane region" description="Helical" evidence="1">
    <location>
        <begin position="15"/>
        <end position="35"/>
    </location>
</feature>
<evidence type="ECO:0000313" key="2">
    <source>
        <dbReference type="EMBL" id="SCY28238.1"/>
    </source>
</evidence>
<keyword evidence="1" id="KW-0812">Transmembrane</keyword>
<keyword evidence="1" id="KW-0472">Membrane</keyword>
<evidence type="ECO:0000313" key="3">
    <source>
        <dbReference type="Proteomes" id="UP000199354"/>
    </source>
</evidence>
<name>A0A1G5EP74_9FLAO</name>
<dbReference type="EMBL" id="FMVF01000004">
    <property type="protein sequence ID" value="SCY28238.1"/>
    <property type="molecule type" value="Genomic_DNA"/>
</dbReference>
<evidence type="ECO:0000256" key="1">
    <source>
        <dbReference type="SAM" id="Phobius"/>
    </source>
</evidence>
<organism evidence="2 3">
    <name type="scientific">Flavobacterium caeni</name>
    <dbReference type="NCBI Taxonomy" id="490189"/>
    <lineage>
        <taxon>Bacteria</taxon>
        <taxon>Pseudomonadati</taxon>
        <taxon>Bacteroidota</taxon>
        <taxon>Flavobacteriia</taxon>
        <taxon>Flavobacteriales</taxon>
        <taxon>Flavobacteriaceae</taxon>
        <taxon>Flavobacterium</taxon>
    </lineage>
</organism>
<dbReference type="AlphaFoldDB" id="A0A1G5EP74"/>
<protein>
    <submittedName>
        <fullName evidence="2">Uncharacterized protein</fullName>
    </submittedName>
</protein>
<keyword evidence="3" id="KW-1185">Reference proteome</keyword>
<accession>A0A1G5EP74</accession>
<proteinExistence type="predicted"/>
<gene>
    <name evidence="2" type="ORF">SAMN02927903_01109</name>
</gene>
<reference evidence="2 3" key="1">
    <citation type="submission" date="2016-10" db="EMBL/GenBank/DDBJ databases">
        <authorList>
            <person name="de Groot N.N."/>
        </authorList>
    </citation>
    <scope>NUCLEOTIDE SEQUENCE [LARGE SCALE GENOMIC DNA]</scope>
    <source>
        <strain evidence="2 3">CGMCC 1.7031</strain>
    </source>
</reference>
<keyword evidence="1" id="KW-1133">Transmembrane helix</keyword>
<dbReference type="Proteomes" id="UP000199354">
    <property type="component" value="Unassembled WGS sequence"/>
</dbReference>
<sequence>MILNKLTSITSIRMSYYKIVLTRLIFSLISVLTTYSNQLRATINLIQLLNPTKQF</sequence>